<keyword evidence="10 13" id="KW-0067">ATP-binding</keyword>
<dbReference type="InterPro" id="IPR003758">
    <property type="entry name" value="LpxK"/>
</dbReference>
<sequence length="402" mass="45445">MKETFQEFEKWATDVIFGRAKGFRATMMRLLLYAFSGLYRLAVHLRLKGFRSGKRIQHYLGTEVISIGNLTVGGTGKTPVVEMFAKALTERGRKVAVLSRGYKSKNLKQAQKWPSRHTGELIPAERMPKVVSTGGDLLLDVKFAGDEPWMLAKNLPGVSMIVDKDRVKGGEFAVGELECNTLLLDDGLQFLKLAHSIDIVLVDQNSPFGTGQMLPRGTLREPAKNICRADYIFITKCNGSPNDDLIRKIRKHNRTAEIIECTHGPQFLENVFTGEREELDFLDGKYVAAISGIAVPESFEEKLTSLGANVEFHRVFADHHSFSRKEINRFMRRCIERDIDIIVTTEKDAVRFPKPEELDTPIYYLRIEVDIISGHEVWQSLLDRVCSPRPTADPLLLRQIPA</sequence>
<dbReference type="NCBIfam" id="TIGR00682">
    <property type="entry name" value="lpxK"/>
    <property type="match status" value="1"/>
</dbReference>
<comment type="function">
    <text evidence="1 13">Transfers the gamma-phosphate of ATP to the 4'-position of a tetraacyldisaccharide 1-phosphate intermediate (termed DS-1-P) to form tetraacyldisaccharide 1,4'-bis-phosphate (lipid IVA).</text>
</comment>
<keyword evidence="9 13" id="KW-0418">Kinase</keyword>
<accession>A0A8J7MDD6</accession>
<comment type="similarity">
    <text evidence="13">Belongs to the LpxK family.</text>
</comment>
<evidence type="ECO:0000256" key="9">
    <source>
        <dbReference type="ARBA" id="ARBA00022777"/>
    </source>
</evidence>
<comment type="catalytic activity">
    <reaction evidence="13">
        <text>a lipid A disaccharide + ATP = a lipid IVA + ADP + H(+)</text>
        <dbReference type="Rhea" id="RHEA:67840"/>
        <dbReference type="ChEBI" id="CHEBI:15378"/>
        <dbReference type="ChEBI" id="CHEBI:30616"/>
        <dbReference type="ChEBI" id="CHEBI:176343"/>
        <dbReference type="ChEBI" id="CHEBI:176425"/>
        <dbReference type="ChEBI" id="CHEBI:456216"/>
        <dbReference type="EC" id="2.7.1.130"/>
    </reaction>
</comment>
<dbReference type="CDD" id="cd01983">
    <property type="entry name" value="SIMIBI"/>
    <property type="match status" value="1"/>
</dbReference>
<evidence type="ECO:0000313" key="14">
    <source>
        <dbReference type="EMBL" id="MBK1790883.1"/>
    </source>
</evidence>
<evidence type="ECO:0000256" key="10">
    <source>
        <dbReference type="ARBA" id="ARBA00022840"/>
    </source>
</evidence>
<dbReference type="PANTHER" id="PTHR42724:SF1">
    <property type="entry name" value="TETRAACYLDISACCHARIDE 4'-KINASE, MITOCHONDRIAL-RELATED"/>
    <property type="match status" value="1"/>
</dbReference>
<dbReference type="GO" id="GO:0009029">
    <property type="term" value="F:lipid-A 4'-kinase activity"/>
    <property type="evidence" value="ECO:0007669"/>
    <property type="project" value="UniProtKB-UniRule"/>
</dbReference>
<evidence type="ECO:0000256" key="5">
    <source>
        <dbReference type="ARBA" id="ARBA00022516"/>
    </source>
</evidence>
<dbReference type="EC" id="2.7.1.130" evidence="3 13"/>
<dbReference type="PANTHER" id="PTHR42724">
    <property type="entry name" value="TETRAACYLDISACCHARIDE 4'-KINASE"/>
    <property type="match status" value="1"/>
</dbReference>
<keyword evidence="6 13" id="KW-0441">Lipid A biosynthesis</keyword>
<keyword evidence="5 13" id="KW-0444">Lipid biosynthesis</keyword>
<dbReference type="EMBL" id="JAENIM010000034">
    <property type="protein sequence ID" value="MBK1790883.1"/>
    <property type="molecule type" value="Genomic_DNA"/>
</dbReference>
<name>A0A8J7MDD6_9BACT</name>
<protein>
    <recommendedName>
        <fullName evidence="4 13">Tetraacyldisaccharide 4'-kinase</fullName>
        <ecNumber evidence="3 13">2.7.1.130</ecNumber>
    </recommendedName>
    <alternativeName>
        <fullName evidence="12 13">Lipid A 4'-kinase</fullName>
    </alternativeName>
</protein>
<reference evidence="14" key="1">
    <citation type="submission" date="2021-01" db="EMBL/GenBank/DDBJ databases">
        <title>Modified the classification status of verrucomicrobia.</title>
        <authorList>
            <person name="Feng X."/>
        </authorList>
    </citation>
    <scope>NUCLEOTIDE SEQUENCE</scope>
    <source>
        <strain evidence="14">_KCTC 22039</strain>
    </source>
</reference>
<dbReference type="HAMAP" id="MF_00409">
    <property type="entry name" value="LpxK"/>
    <property type="match status" value="1"/>
</dbReference>
<evidence type="ECO:0000256" key="1">
    <source>
        <dbReference type="ARBA" id="ARBA00002274"/>
    </source>
</evidence>
<evidence type="ECO:0000256" key="6">
    <source>
        <dbReference type="ARBA" id="ARBA00022556"/>
    </source>
</evidence>
<keyword evidence="15" id="KW-1185">Reference proteome</keyword>
<evidence type="ECO:0000256" key="7">
    <source>
        <dbReference type="ARBA" id="ARBA00022679"/>
    </source>
</evidence>
<keyword evidence="11 13" id="KW-0443">Lipid metabolism</keyword>
<proteinExistence type="inferred from homology"/>
<dbReference type="GO" id="GO:0005886">
    <property type="term" value="C:plasma membrane"/>
    <property type="evidence" value="ECO:0007669"/>
    <property type="project" value="TreeGrafter"/>
</dbReference>
<gene>
    <name evidence="13 14" type="primary">lpxK</name>
    <name evidence="14" type="ORF">JIN82_06905</name>
</gene>
<keyword evidence="7 13" id="KW-0808">Transferase</keyword>
<dbReference type="GO" id="GO:0009245">
    <property type="term" value="P:lipid A biosynthetic process"/>
    <property type="evidence" value="ECO:0007669"/>
    <property type="project" value="UniProtKB-UniRule"/>
</dbReference>
<evidence type="ECO:0000256" key="12">
    <source>
        <dbReference type="ARBA" id="ARBA00029757"/>
    </source>
</evidence>
<comment type="pathway">
    <text evidence="2 13">Glycolipid biosynthesis; lipid IV(A) biosynthesis; lipid IV(A) from (3R)-3-hydroxytetradecanoyl-[acyl-carrier-protein] and UDP-N-acetyl-alpha-D-glucosamine: step 6/6.</text>
</comment>
<dbReference type="RefSeq" id="WP_200310904.1">
    <property type="nucleotide sequence ID" value="NZ_JAENIM010000034.1"/>
</dbReference>
<feature type="binding site" evidence="13">
    <location>
        <begin position="71"/>
        <end position="78"/>
    </location>
    <ligand>
        <name>ATP</name>
        <dbReference type="ChEBI" id="CHEBI:30616"/>
    </ligand>
</feature>
<dbReference type="UniPathway" id="UPA00359">
    <property type="reaction ID" value="UER00482"/>
</dbReference>
<evidence type="ECO:0000256" key="4">
    <source>
        <dbReference type="ARBA" id="ARBA00016436"/>
    </source>
</evidence>
<dbReference type="Pfam" id="PF02606">
    <property type="entry name" value="LpxK"/>
    <property type="match status" value="1"/>
</dbReference>
<dbReference type="Proteomes" id="UP000624703">
    <property type="component" value="Unassembled WGS sequence"/>
</dbReference>
<evidence type="ECO:0000256" key="2">
    <source>
        <dbReference type="ARBA" id="ARBA00004870"/>
    </source>
</evidence>
<keyword evidence="8 13" id="KW-0547">Nucleotide-binding</keyword>
<evidence type="ECO:0000256" key="13">
    <source>
        <dbReference type="HAMAP-Rule" id="MF_00409"/>
    </source>
</evidence>
<dbReference type="GO" id="GO:0005524">
    <property type="term" value="F:ATP binding"/>
    <property type="evidence" value="ECO:0007669"/>
    <property type="project" value="UniProtKB-UniRule"/>
</dbReference>
<evidence type="ECO:0000256" key="3">
    <source>
        <dbReference type="ARBA" id="ARBA00012071"/>
    </source>
</evidence>
<evidence type="ECO:0000256" key="8">
    <source>
        <dbReference type="ARBA" id="ARBA00022741"/>
    </source>
</evidence>
<evidence type="ECO:0000256" key="11">
    <source>
        <dbReference type="ARBA" id="ARBA00023098"/>
    </source>
</evidence>
<dbReference type="GO" id="GO:0009244">
    <property type="term" value="P:lipopolysaccharide core region biosynthetic process"/>
    <property type="evidence" value="ECO:0007669"/>
    <property type="project" value="TreeGrafter"/>
</dbReference>
<evidence type="ECO:0000313" key="15">
    <source>
        <dbReference type="Proteomes" id="UP000624703"/>
    </source>
</evidence>
<dbReference type="InterPro" id="IPR027417">
    <property type="entry name" value="P-loop_NTPase"/>
</dbReference>
<dbReference type="AlphaFoldDB" id="A0A8J7MDD6"/>
<comment type="caution">
    <text evidence="14">The sequence shown here is derived from an EMBL/GenBank/DDBJ whole genome shotgun (WGS) entry which is preliminary data.</text>
</comment>
<dbReference type="SUPFAM" id="SSF52540">
    <property type="entry name" value="P-loop containing nucleoside triphosphate hydrolases"/>
    <property type="match status" value="1"/>
</dbReference>
<organism evidence="14 15">
    <name type="scientific">Persicirhabdus sediminis</name>
    <dbReference type="NCBI Taxonomy" id="454144"/>
    <lineage>
        <taxon>Bacteria</taxon>
        <taxon>Pseudomonadati</taxon>
        <taxon>Verrucomicrobiota</taxon>
        <taxon>Verrucomicrobiia</taxon>
        <taxon>Verrucomicrobiales</taxon>
        <taxon>Verrucomicrobiaceae</taxon>
        <taxon>Persicirhabdus</taxon>
    </lineage>
</organism>